<dbReference type="EMBL" id="SNRW01007544">
    <property type="protein sequence ID" value="KAA6381069.1"/>
    <property type="molecule type" value="Genomic_DNA"/>
</dbReference>
<keyword evidence="4 6" id="KW-0472">Membrane</keyword>
<dbReference type="AlphaFoldDB" id="A0A5J4VFA5"/>
<feature type="compositionally biased region" description="Basic and acidic residues" evidence="5">
    <location>
        <begin position="207"/>
        <end position="217"/>
    </location>
</feature>
<protein>
    <submittedName>
        <fullName evidence="7">Uncharacterized protein</fullName>
    </submittedName>
</protein>
<gene>
    <name evidence="7" type="ORF">EZS28_023405</name>
</gene>
<evidence type="ECO:0000256" key="1">
    <source>
        <dbReference type="ARBA" id="ARBA00004141"/>
    </source>
</evidence>
<accession>A0A5J4VFA5</accession>
<feature type="transmembrane region" description="Helical" evidence="6">
    <location>
        <begin position="174"/>
        <end position="194"/>
    </location>
</feature>
<feature type="transmembrane region" description="Helical" evidence="6">
    <location>
        <begin position="461"/>
        <end position="482"/>
    </location>
</feature>
<dbReference type="InterPro" id="IPR049680">
    <property type="entry name" value="FLVCR1-2_SLC49-like"/>
</dbReference>
<name>A0A5J4VFA5_9EUKA</name>
<keyword evidence="3 6" id="KW-1133">Transmembrane helix</keyword>
<dbReference type="Proteomes" id="UP000324800">
    <property type="component" value="Unassembled WGS sequence"/>
</dbReference>
<comment type="caution">
    <text evidence="7">The sequence shown here is derived from an EMBL/GenBank/DDBJ whole genome shotgun (WGS) entry which is preliminary data.</text>
</comment>
<organism evidence="7 8">
    <name type="scientific">Streblomastix strix</name>
    <dbReference type="NCBI Taxonomy" id="222440"/>
    <lineage>
        <taxon>Eukaryota</taxon>
        <taxon>Metamonada</taxon>
        <taxon>Preaxostyla</taxon>
        <taxon>Oxymonadida</taxon>
        <taxon>Streblomastigidae</taxon>
        <taxon>Streblomastix</taxon>
    </lineage>
</organism>
<dbReference type="InterPro" id="IPR036259">
    <property type="entry name" value="MFS_trans_sf"/>
</dbReference>
<evidence type="ECO:0000256" key="4">
    <source>
        <dbReference type="ARBA" id="ARBA00023136"/>
    </source>
</evidence>
<feature type="transmembrane region" description="Helical" evidence="6">
    <location>
        <begin position="38"/>
        <end position="58"/>
    </location>
</feature>
<feature type="region of interest" description="Disordered" evidence="5">
    <location>
        <begin position="207"/>
        <end position="231"/>
    </location>
</feature>
<feature type="transmembrane region" description="Helical" evidence="6">
    <location>
        <begin position="136"/>
        <end position="162"/>
    </location>
</feature>
<evidence type="ECO:0000313" key="8">
    <source>
        <dbReference type="Proteomes" id="UP000324800"/>
    </source>
</evidence>
<evidence type="ECO:0000256" key="5">
    <source>
        <dbReference type="SAM" id="MobiDB-lite"/>
    </source>
</evidence>
<evidence type="ECO:0000313" key="7">
    <source>
        <dbReference type="EMBL" id="KAA6381069.1"/>
    </source>
</evidence>
<evidence type="ECO:0000256" key="6">
    <source>
        <dbReference type="SAM" id="Phobius"/>
    </source>
</evidence>
<feature type="compositionally biased region" description="Low complexity" evidence="5">
    <location>
        <begin position="218"/>
        <end position="228"/>
    </location>
</feature>
<keyword evidence="2 6" id="KW-0812">Transmembrane</keyword>
<evidence type="ECO:0000256" key="2">
    <source>
        <dbReference type="ARBA" id="ARBA00022692"/>
    </source>
</evidence>
<feature type="transmembrane region" description="Helical" evidence="6">
    <location>
        <begin position="514"/>
        <end position="540"/>
    </location>
</feature>
<feature type="transmembrane region" description="Helical" evidence="6">
    <location>
        <begin position="366"/>
        <end position="385"/>
    </location>
</feature>
<feature type="transmembrane region" description="Helical" evidence="6">
    <location>
        <begin position="489"/>
        <end position="508"/>
    </location>
</feature>
<dbReference type="OrthoDB" id="191783at2759"/>
<dbReference type="Gene3D" id="1.20.1250.20">
    <property type="entry name" value="MFS general substrate transporter like domains"/>
    <property type="match status" value="1"/>
</dbReference>
<feature type="transmembrane region" description="Helical" evidence="6">
    <location>
        <begin position="64"/>
        <end position="84"/>
    </location>
</feature>
<proteinExistence type="predicted"/>
<feature type="transmembrane region" description="Helical" evidence="6">
    <location>
        <begin position="96"/>
        <end position="116"/>
    </location>
</feature>
<sequence length="582" mass="65295">MYSLNAFLMTWELILYNAIPQTTEHYYQGKVTMKQINFSLSVGAFVYVAFLFPLIYIASKINNFRFITVFSSYLYVISCFLRLIPTFFNQQMKYAFEYLTAAIIIFQIGSIFTYSTPSNISALWFGSKERVLATTIGASSATVGVALNFLLTPFIIKIRWFMKDVSDFHGNMPLLLYGELILQSVLAIVMTIYFPASPKIAPSYSENYKRESEKENENLISDNNTNDNNSDEKTALLAQQNNVQYSTDNFDGNIQQSQIIQSDTNSPDITSSETIPSKPNTNLSFFKSLRILFTSPQFIMLLLYAGITSGACQAYNDNATYLCTVLHFSETTGGIVSSIDTVAAVVGAAVLPIIMRGCLLKKDKFFYFTTFLICGVSFAALLITMPCPDSWVKHKSMLMEALRINSLENNQNQFQTSQNQQQYQQQQPKLISTLISHIFPQYKYQQQQQEQNYSSLIKPNLPLIISGSTLGGIFAGLPYSLFFETAAEISYPISEAISGAAITFATNITYFTSVFVFGVVGAGWTSIVALILVLVGTLIVPFSKISFNRSAIEEQERAKDQNITNNYIDDNDKDLLVNEFNV</sequence>
<dbReference type="PANTHER" id="PTHR10924:SF6">
    <property type="entry name" value="SOLUTE CARRIER FAMILY 49 MEMBER A3"/>
    <property type="match status" value="1"/>
</dbReference>
<feature type="transmembrane region" description="Helical" evidence="6">
    <location>
        <begin position="335"/>
        <end position="354"/>
    </location>
</feature>
<reference evidence="7 8" key="1">
    <citation type="submission" date="2019-03" db="EMBL/GenBank/DDBJ databases">
        <title>Single cell metagenomics reveals metabolic interactions within the superorganism composed of flagellate Streblomastix strix and complex community of Bacteroidetes bacteria on its surface.</title>
        <authorList>
            <person name="Treitli S.C."/>
            <person name="Kolisko M."/>
            <person name="Husnik F."/>
            <person name="Keeling P."/>
            <person name="Hampl V."/>
        </authorList>
    </citation>
    <scope>NUCLEOTIDE SEQUENCE [LARGE SCALE GENOMIC DNA]</scope>
    <source>
        <strain evidence="7">ST1C</strain>
    </source>
</reference>
<dbReference type="GO" id="GO:0016020">
    <property type="term" value="C:membrane"/>
    <property type="evidence" value="ECO:0007669"/>
    <property type="project" value="UniProtKB-SubCell"/>
</dbReference>
<dbReference type="SUPFAM" id="SSF103473">
    <property type="entry name" value="MFS general substrate transporter"/>
    <property type="match status" value="1"/>
</dbReference>
<dbReference type="PANTHER" id="PTHR10924">
    <property type="entry name" value="MAJOR FACILITATOR SUPERFAMILY PROTEIN-RELATED"/>
    <property type="match status" value="1"/>
</dbReference>
<comment type="subcellular location">
    <subcellularLocation>
        <location evidence="1">Membrane</location>
        <topology evidence="1">Multi-pass membrane protein</topology>
    </subcellularLocation>
</comment>
<evidence type="ECO:0000256" key="3">
    <source>
        <dbReference type="ARBA" id="ARBA00022989"/>
    </source>
</evidence>